<dbReference type="GO" id="GO:0032259">
    <property type="term" value="P:methylation"/>
    <property type="evidence" value="ECO:0007669"/>
    <property type="project" value="UniProtKB-KW"/>
</dbReference>
<dbReference type="SUPFAM" id="SSF69618">
    <property type="entry name" value="HemD-like"/>
    <property type="match status" value="1"/>
</dbReference>
<evidence type="ECO:0000259" key="7">
    <source>
        <dbReference type="Pfam" id="PF02602"/>
    </source>
</evidence>
<evidence type="ECO:0000313" key="8">
    <source>
        <dbReference type="EMBL" id="GAQ20673.1"/>
    </source>
</evidence>
<keyword evidence="4" id="KW-0949">S-adenosyl-L-methionine</keyword>
<dbReference type="EC" id="2.1.1.107" evidence="1"/>
<dbReference type="Pfam" id="PF02602">
    <property type="entry name" value="HEM4"/>
    <property type="match status" value="1"/>
</dbReference>
<dbReference type="FunFam" id="3.40.1010.10:FF:000001">
    <property type="entry name" value="Siroheme synthase"/>
    <property type="match status" value="1"/>
</dbReference>
<protein>
    <recommendedName>
        <fullName evidence="1">uroporphyrinogen-III C-methyltransferase</fullName>
        <ecNumber evidence="1">2.1.1.107</ecNumber>
    </recommendedName>
</protein>
<sequence length="516" mass="53644">MTAPASSRAFVSLVGAGPGDAGLLTLRGREALEQAEVVLFDYLANPDLLRFAPQAETIYVGKKGFSEYIRQEQINDLLVQKALGDGGRRVVRLKGGDVFVFGRGGEEAEACVLAGIPFEVVPGVSSALAVPAYAGIPVTHRDLAQSFAVLTGNTRGGGAHYGRLSGVDTLVLLMGVRNLGEIAAELIEAGRAPGTPAATIQWGTTPQQRSVTGTLATIAARVREAGLEAPAVTVVGEVVRLHDPLQWFQAAHGARGPLAGQTVAVTRTRVGASDLSERLRARGASVLEVPLIRFAPTSQPEALHARLRDLSGVAWLLLTSNQAVAALFEHLDALGLDARHLAGTRLAAVGPSTARSLAERGLRADFVPSVAGARHLGAQIPATPDGGTLLHLTSQLAEDHLERALAARGLPYGRAELYRTEPARPDDLSMDRLRGAAVVTLASGSAARHLAALAGTDFRVAAMGEQTADAAREAGFTRVTVAAVPTLDALADAAEAALRTGAGEERPTGVPASRSQ</sequence>
<dbReference type="NCBIfam" id="NF004790">
    <property type="entry name" value="PRK06136.1"/>
    <property type="match status" value="1"/>
</dbReference>
<evidence type="ECO:0000256" key="5">
    <source>
        <dbReference type="ARBA" id="ARBA00023244"/>
    </source>
</evidence>
<evidence type="ECO:0000256" key="1">
    <source>
        <dbReference type="ARBA" id="ARBA00012162"/>
    </source>
</evidence>
<dbReference type="PANTHER" id="PTHR45790:SF3">
    <property type="entry name" value="S-ADENOSYL-L-METHIONINE-DEPENDENT UROPORPHYRINOGEN III METHYLTRANSFERASE, CHLOROPLASTIC"/>
    <property type="match status" value="1"/>
</dbReference>
<evidence type="ECO:0000256" key="3">
    <source>
        <dbReference type="ARBA" id="ARBA00022679"/>
    </source>
</evidence>
<dbReference type="GO" id="GO:0019354">
    <property type="term" value="P:siroheme biosynthetic process"/>
    <property type="evidence" value="ECO:0007669"/>
    <property type="project" value="InterPro"/>
</dbReference>
<keyword evidence="9" id="KW-1185">Reference proteome</keyword>
<dbReference type="CDD" id="cd06578">
    <property type="entry name" value="HemD"/>
    <property type="match status" value="1"/>
</dbReference>
<dbReference type="AlphaFoldDB" id="A0A100HH65"/>
<dbReference type="InterPro" id="IPR003754">
    <property type="entry name" value="4pyrrol_synth_uPrphyn_synth"/>
</dbReference>
<dbReference type="Gene3D" id="3.40.1010.10">
    <property type="entry name" value="Cobalt-precorrin-4 Transmethylase, Domain 1"/>
    <property type="match status" value="1"/>
</dbReference>
<dbReference type="PANTHER" id="PTHR45790">
    <property type="entry name" value="SIROHEME SYNTHASE-RELATED"/>
    <property type="match status" value="1"/>
</dbReference>
<dbReference type="NCBIfam" id="TIGR01469">
    <property type="entry name" value="cobA_cysG_Cterm"/>
    <property type="match status" value="1"/>
</dbReference>
<dbReference type="InterPro" id="IPR035996">
    <property type="entry name" value="4pyrrol_Methylase_sf"/>
</dbReference>
<dbReference type="OrthoDB" id="9815856at2"/>
<dbReference type="CDD" id="cd11642">
    <property type="entry name" value="SUMT"/>
    <property type="match status" value="1"/>
</dbReference>
<evidence type="ECO:0000313" key="9">
    <source>
        <dbReference type="Proteomes" id="UP000056209"/>
    </source>
</evidence>
<dbReference type="Gene3D" id="3.40.50.10090">
    <property type="match status" value="2"/>
</dbReference>
<dbReference type="Proteomes" id="UP000056209">
    <property type="component" value="Unassembled WGS sequence"/>
</dbReference>
<keyword evidence="5" id="KW-0627">Porphyrin biosynthesis</keyword>
<evidence type="ECO:0000259" key="6">
    <source>
        <dbReference type="Pfam" id="PF00590"/>
    </source>
</evidence>
<dbReference type="GO" id="GO:0004852">
    <property type="term" value="F:uroporphyrinogen-III synthase activity"/>
    <property type="evidence" value="ECO:0007669"/>
    <property type="project" value="InterPro"/>
</dbReference>
<dbReference type="InterPro" id="IPR014777">
    <property type="entry name" value="4pyrrole_Mease_sub1"/>
</dbReference>
<dbReference type="Pfam" id="PF00590">
    <property type="entry name" value="TP_methylase"/>
    <property type="match status" value="1"/>
</dbReference>
<name>A0A100HH65_9DEIO</name>
<dbReference type="EMBL" id="BCMS01000001">
    <property type="protein sequence ID" value="GAQ20673.1"/>
    <property type="molecule type" value="Genomic_DNA"/>
</dbReference>
<keyword evidence="2 8" id="KW-0489">Methyltransferase</keyword>
<feature type="domain" description="Tetrapyrrole biosynthesis uroporphyrinogen III synthase" evidence="7">
    <location>
        <begin position="274"/>
        <end position="491"/>
    </location>
</feature>
<evidence type="ECO:0000256" key="2">
    <source>
        <dbReference type="ARBA" id="ARBA00022603"/>
    </source>
</evidence>
<dbReference type="InterPro" id="IPR036108">
    <property type="entry name" value="4pyrrol_syn_uPrphyn_synt_sf"/>
</dbReference>
<accession>A0A100HH65</accession>
<evidence type="ECO:0000256" key="4">
    <source>
        <dbReference type="ARBA" id="ARBA00022691"/>
    </source>
</evidence>
<dbReference type="SUPFAM" id="SSF53790">
    <property type="entry name" value="Tetrapyrrole methylase"/>
    <property type="match status" value="1"/>
</dbReference>
<gene>
    <name evidence="8" type="ORF">DEIGR_100700</name>
</gene>
<proteinExistence type="predicted"/>
<comment type="caution">
    <text evidence="8">The sequence shown here is derived from an EMBL/GenBank/DDBJ whole genome shotgun (WGS) entry which is preliminary data.</text>
</comment>
<feature type="domain" description="Tetrapyrrole methylase" evidence="6">
    <location>
        <begin position="11"/>
        <end position="218"/>
    </location>
</feature>
<dbReference type="RefSeq" id="WP_058975295.1">
    <property type="nucleotide sequence ID" value="NZ_BCMS01000001.1"/>
</dbReference>
<dbReference type="InterPro" id="IPR003043">
    <property type="entry name" value="Uropor_MeTrfase_CS"/>
</dbReference>
<reference evidence="9" key="1">
    <citation type="submission" date="2015-11" db="EMBL/GenBank/DDBJ databases">
        <title>Draft Genome Sequence of the Radioresistant Bacterium Deinococcus grandis, Isolated from Freshwater Fish in Japan.</title>
        <authorList>
            <person name="Satoh K."/>
            <person name="Onodera T."/>
            <person name="Omoso K."/>
            <person name="Takeda-Yano K."/>
            <person name="Katayama T."/>
            <person name="Oono Y."/>
            <person name="Narumi I."/>
        </authorList>
    </citation>
    <scope>NUCLEOTIDE SEQUENCE [LARGE SCALE GENOMIC DNA]</scope>
    <source>
        <strain evidence="9">ATCC 43672</strain>
    </source>
</reference>
<dbReference type="InterPro" id="IPR000878">
    <property type="entry name" value="4pyrrol_Mease"/>
</dbReference>
<dbReference type="FunFam" id="3.30.950.10:FF:000001">
    <property type="entry name" value="Siroheme synthase"/>
    <property type="match status" value="1"/>
</dbReference>
<keyword evidence="3 8" id="KW-0808">Transferase</keyword>
<dbReference type="InterPro" id="IPR006366">
    <property type="entry name" value="CobA/CysG_C"/>
</dbReference>
<dbReference type="InterPro" id="IPR014776">
    <property type="entry name" value="4pyrrole_Mease_sub2"/>
</dbReference>
<dbReference type="InterPro" id="IPR050161">
    <property type="entry name" value="Siro_Cobalamin_biosynth"/>
</dbReference>
<organism evidence="8 9">
    <name type="scientific">Deinococcus grandis</name>
    <dbReference type="NCBI Taxonomy" id="57498"/>
    <lineage>
        <taxon>Bacteria</taxon>
        <taxon>Thermotogati</taxon>
        <taxon>Deinococcota</taxon>
        <taxon>Deinococci</taxon>
        <taxon>Deinococcales</taxon>
        <taxon>Deinococcaceae</taxon>
        <taxon>Deinococcus</taxon>
    </lineage>
</organism>
<dbReference type="Gene3D" id="3.30.950.10">
    <property type="entry name" value="Methyltransferase, Cobalt-precorrin-4 Transmethylase, Domain 2"/>
    <property type="match status" value="1"/>
</dbReference>
<dbReference type="GO" id="GO:0004851">
    <property type="term" value="F:uroporphyrin-III C-methyltransferase activity"/>
    <property type="evidence" value="ECO:0007669"/>
    <property type="project" value="UniProtKB-EC"/>
</dbReference>
<dbReference type="PROSITE" id="PS00839">
    <property type="entry name" value="SUMT_1"/>
    <property type="match status" value="1"/>
</dbReference>